<evidence type="ECO:0000313" key="2">
    <source>
        <dbReference type="Proteomes" id="UP001634394"/>
    </source>
</evidence>
<comment type="caution">
    <text evidence="1">The sequence shown here is derived from an EMBL/GenBank/DDBJ whole genome shotgun (WGS) entry which is preliminary data.</text>
</comment>
<reference evidence="1 2" key="1">
    <citation type="submission" date="2024-11" db="EMBL/GenBank/DDBJ databases">
        <title>Chromosome-level genome assembly of the freshwater bivalve Anodonta woodiana.</title>
        <authorList>
            <person name="Chen X."/>
        </authorList>
    </citation>
    <scope>NUCLEOTIDE SEQUENCE [LARGE SCALE GENOMIC DNA]</scope>
    <source>
        <strain evidence="1">MN2024</strain>
        <tissue evidence="1">Gills</tissue>
    </source>
</reference>
<accession>A0ABD3V5T4</accession>
<dbReference type="AlphaFoldDB" id="A0ABD3V5T4"/>
<keyword evidence="2" id="KW-1185">Reference proteome</keyword>
<name>A0ABD3V5T4_SINWO</name>
<sequence>MLLKKDASVCYFGSQAEGTTTDELLSDIDKVCIAKSEVVLENLQSWEASINTNETFLMVADESTPPGYTKLQLVQRDAPILVNNYQDSKIRLDSKQRSVLCNNTVDRKLLLANEYHGPACRIYKEGFSIDLVIGCTLVAGLSRLLSGCHPEADILTGHKGTSWT</sequence>
<proteinExistence type="predicted"/>
<dbReference type="EMBL" id="JBJQND010000013">
    <property type="protein sequence ID" value="KAL3856992.1"/>
    <property type="molecule type" value="Genomic_DNA"/>
</dbReference>
<organism evidence="1 2">
    <name type="scientific">Sinanodonta woodiana</name>
    <name type="common">Chinese pond mussel</name>
    <name type="synonym">Anodonta woodiana</name>
    <dbReference type="NCBI Taxonomy" id="1069815"/>
    <lineage>
        <taxon>Eukaryota</taxon>
        <taxon>Metazoa</taxon>
        <taxon>Spiralia</taxon>
        <taxon>Lophotrochozoa</taxon>
        <taxon>Mollusca</taxon>
        <taxon>Bivalvia</taxon>
        <taxon>Autobranchia</taxon>
        <taxon>Heteroconchia</taxon>
        <taxon>Palaeoheterodonta</taxon>
        <taxon>Unionida</taxon>
        <taxon>Unionoidea</taxon>
        <taxon>Unionidae</taxon>
        <taxon>Unioninae</taxon>
        <taxon>Sinanodonta</taxon>
    </lineage>
</organism>
<dbReference type="Proteomes" id="UP001634394">
    <property type="component" value="Unassembled WGS sequence"/>
</dbReference>
<gene>
    <name evidence="1" type="ORF">ACJMK2_011696</name>
</gene>
<evidence type="ECO:0000313" key="1">
    <source>
        <dbReference type="EMBL" id="KAL3856992.1"/>
    </source>
</evidence>
<protein>
    <submittedName>
        <fullName evidence="1">Uncharacterized protein</fullName>
    </submittedName>
</protein>